<comment type="caution">
    <text evidence="4">The sequence shown here is derived from an EMBL/GenBank/DDBJ whole genome shotgun (WGS) entry which is preliminary data.</text>
</comment>
<evidence type="ECO:0000256" key="2">
    <source>
        <dbReference type="ARBA" id="ARBA00023315"/>
    </source>
</evidence>
<protein>
    <submittedName>
        <fullName evidence="4">GNAT family N-acetyltransferase</fullName>
    </submittedName>
</protein>
<evidence type="ECO:0000256" key="1">
    <source>
        <dbReference type="ARBA" id="ARBA00022679"/>
    </source>
</evidence>
<proteinExistence type="predicted"/>
<accession>A0A443IYX2</accession>
<evidence type="ECO:0000313" key="5">
    <source>
        <dbReference type="Proteomes" id="UP000285710"/>
    </source>
</evidence>
<dbReference type="Proteomes" id="UP000285710">
    <property type="component" value="Unassembled WGS sequence"/>
</dbReference>
<dbReference type="Gene3D" id="3.40.630.30">
    <property type="match status" value="1"/>
</dbReference>
<dbReference type="PANTHER" id="PTHR43420">
    <property type="entry name" value="ACETYLTRANSFERASE"/>
    <property type="match status" value="1"/>
</dbReference>
<dbReference type="InterPro" id="IPR050680">
    <property type="entry name" value="YpeA/RimI_acetyltransf"/>
</dbReference>
<dbReference type="CDD" id="cd04301">
    <property type="entry name" value="NAT_SF"/>
    <property type="match status" value="1"/>
</dbReference>
<dbReference type="PROSITE" id="PS51186">
    <property type="entry name" value="GNAT"/>
    <property type="match status" value="1"/>
</dbReference>
<dbReference type="SUPFAM" id="SSF55729">
    <property type="entry name" value="Acyl-CoA N-acyltransferases (Nat)"/>
    <property type="match status" value="1"/>
</dbReference>
<evidence type="ECO:0000313" key="4">
    <source>
        <dbReference type="EMBL" id="RWR13381.1"/>
    </source>
</evidence>
<dbReference type="InterPro" id="IPR016181">
    <property type="entry name" value="Acyl_CoA_acyltransferase"/>
</dbReference>
<organism evidence="4 5">
    <name type="scientific">Paenirhodobacter populi</name>
    <dbReference type="NCBI Taxonomy" id="2306993"/>
    <lineage>
        <taxon>Bacteria</taxon>
        <taxon>Pseudomonadati</taxon>
        <taxon>Pseudomonadota</taxon>
        <taxon>Alphaproteobacteria</taxon>
        <taxon>Rhodobacterales</taxon>
        <taxon>Rhodobacter group</taxon>
        <taxon>Paenirhodobacter</taxon>
    </lineage>
</organism>
<keyword evidence="2" id="KW-0012">Acyltransferase</keyword>
<name>A0A443IYX2_9RHOB</name>
<feature type="domain" description="N-acetyltransferase" evidence="3">
    <location>
        <begin position="3"/>
        <end position="149"/>
    </location>
</feature>
<keyword evidence="5" id="KW-1185">Reference proteome</keyword>
<sequence length="149" mass="16645">MSLTISPVDYDDRPDWEVLFQGYADFYDTDARGAIGTVWSWILDAEEPFWADIARDGEGRALGLVQYSLLHRSLSGGRVIYLSDLFTVPEARGKGVGRALIDHVRAFARENGYGSVRWLTHESNDTARRLYDSYAPASGFILYTMPSGG</sequence>
<dbReference type="EMBL" id="SAUW01000005">
    <property type="protein sequence ID" value="RWR13381.1"/>
    <property type="molecule type" value="Genomic_DNA"/>
</dbReference>
<reference evidence="4 5" key="2">
    <citation type="submission" date="2019-01" db="EMBL/GenBank/DDBJ databases">
        <authorList>
            <person name="Li Y."/>
        </authorList>
    </citation>
    <scope>NUCLEOTIDE SEQUENCE [LARGE SCALE GENOMIC DNA]</scope>
    <source>
        <strain evidence="4 5">2D-5</strain>
    </source>
</reference>
<keyword evidence="1 4" id="KW-0808">Transferase</keyword>
<dbReference type="AlphaFoldDB" id="A0A443IYX2"/>
<gene>
    <name evidence="4" type="ORF">D2T33_06645</name>
</gene>
<dbReference type="RefSeq" id="WP_128269266.1">
    <property type="nucleotide sequence ID" value="NZ_SAUW01000005.1"/>
</dbReference>
<reference evidence="4 5" key="1">
    <citation type="submission" date="2019-01" db="EMBL/GenBank/DDBJ databases">
        <title>Sinorhodobacter populi sp. nov. isolated from the symptomatic bark tissue of Populus euramericana canker.</title>
        <authorList>
            <person name="Xu G."/>
        </authorList>
    </citation>
    <scope>NUCLEOTIDE SEQUENCE [LARGE SCALE GENOMIC DNA]</scope>
    <source>
        <strain evidence="4 5">2D-5</strain>
    </source>
</reference>
<evidence type="ECO:0000259" key="3">
    <source>
        <dbReference type="PROSITE" id="PS51186"/>
    </source>
</evidence>
<dbReference type="InterPro" id="IPR000182">
    <property type="entry name" value="GNAT_dom"/>
</dbReference>
<dbReference type="Pfam" id="PF00583">
    <property type="entry name" value="Acetyltransf_1"/>
    <property type="match status" value="1"/>
</dbReference>
<dbReference type="GO" id="GO:0016747">
    <property type="term" value="F:acyltransferase activity, transferring groups other than amino-acyl groups"/>
    <property type="evidence" value="ECO:0007669"/>
    <property type="project" value="InterPro"/>
</dbReference>
<dbReference type="PANTHER" id="PTHR43420:SF47">
    <property type="entry name" value="N-ACETYLTRANSFERASE DOMAIN-CONTAINING PROTEIN"/>
    <property type="match status" value="1"/>
</dbReference>